<evidence type="ECO:0000313" key="1">
    <source>
        <dbReference type="EMBL" id="MFD1364233.1"/>
    </source>
</evidence>
<keyword evidence="2" id="KW-1185">Reference proteome</keyword>
<name>A0ABW4A178_9ACTN</name>
<dbReference type="Proteomes" id="UP001597183">
    <property type="component" value="Unassembled WGS sequence"/>
</dbReference>
<proteinExistence type="predicted"/>
<accession>A0ABW4A178</accession>
<evidence type="ECO:0000313" key="2">
    <source>
        <dbReference type="Proteomes" id="UP001597183"/>
    </source>
</evidence>
<reference evidence="2" key="1">
    <citation type="journal article" date="2019" name="Int. J. Syst. Evol. Microbiol.">
        <title>The Global Catalogue of Microorganisms (GCM) 10K type strain sequencing project: providing services to taxonomists for standard genome sequencing and annotation.</title>
        <authorList>
            <consortium name="The Broad Institute Genomics Platform"/>
            <consortium name="The Broad Institute Genome Sequencing Center for Infectious Disease"/>
            <person name="Wu L."/>
            <person name="Ma J."/>
        </authorList>
    </citation>
    <scope>NUCLEOTIDE SEQUENCE [LARGE SCALE GENOMIC DNA]</scope>
    <source>
        <strain evidence="2">CCM 7526</strain>
    </source>
</reference>
<organism evidence="1 2">
    <name type="scientific">Actinoplanes sichuanensis</name>
    <dbReference type="NCBI Taxonomy" id="512349"/>
    <lineage>
        <taxon>Bacteria</taxon>
        <taxon>Bacillati</taxon>
        <taxon>Actinomycetota</taxon>
        <taxon>Actinomycetes</taxon>
        <taxon>Micromonosporales</taxon>
        <taxon>Micromonosporaceae</taxon>
        <taxon>Actinoplanes</taxon>
    </lineage>
</organism>
<evidence type="ECO:0008006" key="3">
    <source>
        <dbReference type="Google" id="ProtNLM"/>
    </source>
</evidence>
<protein>
    <recommendedName>
        <fullName evidence="3">Transposase</fullName>
    </recommendedName>
</protein>
<sequence>MSRKPPGSVRAELPRRRKPGTRIAVIDGVSAKGLRALARLERTRLGPSGAWIALKGWEGFARADDDERADQIYYGEVGCCPDPRDNREILDRVLHALPARDAKVLRKRIQALDDRIGSLDDGARP</sequence>
<dbReference type="EMBL" id="JBHTMK010000004">
    <property type="protein sequence ID" value="MFD1364233.1"/>
    <property type="molecule type" value="Genomic_DNA"/>
</dbReference>
<gene>
    <name evidence="1" type="ORF">ACFQ5G_02625</name>
</gene>
<comment type="caution">
    <text evidence="1">The sequence shown here is derived from an EMBL/GenBank/DDBJ whole genome shotgun (WGS) entry which is preliminary data.</text>
</comment>
<dbReference type="RefSeq" id="WP_317793852.1">
    <property type="nucleotide sequence ID" value="NZ_AP028461.1"/>
</dbReference>